<feature type="domain" description="SWIM-type" evidence="4">
    <location>
        <begin position="66"/>
        <end position="93"/>
    </location>
</feature>
<dbReference type="PROSITE" id="PS51192">
    <property type="entry name" value="HELICASE_ATP_BIND_1"/>
    <property type="match status" value="1"/>
</dbReference>
<keyword evidence="2" id="KW-0863">Zinc-finger</keyword>
<dbReference type="Pfam" id="PF00176">
    <property type="entry name" value="SNF2-rel_dom"/>
    <property type="match status" value="1"/>
</dbReference>
<dbReference type="PROSITE" id="PS51194">
    <property type="entry name" value="HELICASE_CTER"/>
    <property type="match status" value="1"/>
</dbReference>
<keyword evidence="8" id="KW-1185">Reference proteome</keyword>
<dbReference type="GO" id="GO:0016787">
    <property type="term" value="F:hydrolase activity"/>
    <property type="evidence" value="ECO:0007669"/>
    <property type="project" value="UniProtKB-KW"/>
</dbReference>
<keyword evidence="2" id="KW-0479">Metal-binding</keyword>
<evidence type="ECO:0000259" key="6">
    <source>
        <dbReference type="PROSITE" id="PS51194"/>
    </source>
</evidence>
<name>A0A212QRU8_9PROT</name>
<sequence length="1175" mass="130913">MLPFNRLDLERLFPPAIWLKAEDLASHAAVVDVEVERDGKSVVAKVKGERRTPNLTRIKVTNGRGGRVRLTSTCTCITYSECEHAAAALISLLDKVAAPEPDDVAATLDGELESWLSQVAGAAKLTSMNGHADGGECVLYLLEPAQRSWRESGVAQPLAVITSRARSLGDGIYGREQVISVASLVADEPPPFIKLEDQIIGRLLAGASRRQHEESGESHPQRRLGGSADSETLRRMLETGRCHWRNGQNLPLSYGGPRPGRFSWRFDDEGQQHVTCTLDETNDDIVVVGLGTPWYIDLSTHRAGPITTDVPERLAQHLLRAPAVPATAATLVRQRLQPTASMLPLPEPLKRRERIEVRPQPMLHLHCPSVIYARGQGYKREEQEMDLPLARVTFDYSGYEVGWQDGRTELNHVAGTRLMVMPRDTVFEVSCIETLNGLGLQPLGPTGMGRFAPENCRQDFTFEEGDEDDDVAMRWIHFNDEVLPDLKVKGWKISFDDDYPFKVVHPRSTWSIDIDDSGMDWFALDIGIDVDGERVPLLPILLDLFRRSPNAMTPAALEKAGEQTIYGELPDGRLVPIPATRLKAVVEALYDLLAGGRLDESGILRLGRAEATRLVALRKSLPEQALKWEGGDELRQMAERLSETRELPMVPQPAALQATLRPYQQQGLSWLQLLSTCGLSGILADDMGLGKTLQTLAHIVSEKQYGRLDHPVLIVAPTSLIPTWRNEVRKFAPSLELLVLHGGERKDLWRHVDAHDIVLTSYALLIRDKEHLVPRHWRLLVLDEAQAIKNPSTKLAKTARELKADQRLALTGTPIENHLGELWSVFDFLMPGFLGSREQFRRIFRTPIEKEGDLERQRLLVNRVRPFMLRREKMQVAGELPPKSEFLREIELSERQRDLYESVRVAMSDRIRDEINEKGLAGSSIAILEALLKLRQVCCDPRLLKTDPALDDEEEPIQPAAAGGRATRSFAKAPKRQPRTADLFDAIEDGEAETVLAAEPGESLGSAKFELLMEMLPAMVETGRRIIVFSQFVEMLDLIDEGLSEAGIPFVKLTGRTRDRETPVRRFQAEEVPIFLISLKAGGVGLTLTAADTVIHYDPWWNPAVEAQATDRAHRIGQKKSVFVYKLIAAGTVEEKMVELQGRKRALYEGVLGGGTGQLGFTDEDIANLFAPLPG</sequence>
<dbReference type="OrthoDB" id="9814088at2"/>
<evidence type="ECO:0000256" key="2">
    <source>
        <dbReference type="PROSITE-ProRule" id="PRU00325"/>
    </source>
</evidence>
<dbReference type="SUPFAM" id="SSF52540">
    <property type="entry name" value="P-loop containing nucleoside triphosphate hydrolases"/>
    <property type="match status" value="2"/>
</dbReference>
<dbReference type="SMART" id="SM00490">
    <property type="entry name" value="HELICc"/>
    <property type="match status" value="1"/>
</dbReference>
<dbReference type="GO" id="GO:0004386">
    <property type="term" value="F:helicase activity"/>
    <property type="evidence" value="ECO:0007669"/>
    <property type="project" value="UniProtKB-KW"/>
</dbReference>
<keyword evidence="7" id="KW-0347">Helicase</keyword>
<dbReference type="GO" id="GO:0005524">
    <property type="term" value="F:ATP binding"/>
    <property type="evidence" value="ECO:0007669"/>
    <property type="project" value="InterPro"/>
</dbReference>
<reference evidence="7 8" key="1">
    <citation type="submission" date="2017-06" db="EMBL/GenBank/DDBJ databases">
        <authorList>
            <person name="Kim H.J."/>
            <person name="Triplett B.A."/>
        </authorList>
    </citation>
    <scope>NUCLEOTIDE SEQUENCE [LARGE SCALE GENOMIC DNA]</scope>
    <source>
        <strain evidence="7 8">B29T1</strain>
    </source>
</reference>
<dbReference type="InterPro" id="IPR038718">
    <property type="entry name" value="SNF2-like_sf"/>
</dbReference>
<dbReference type="RefSeq" id="WP_088560343.1">
    <property type="nucleotide sequence ID" value="NZ_FYEH01000003.1"/>
</dbReference>
<dbReference type="Proteomes" id="UP000197065">
    <property type="component" value="Unassembled WGS sequence"/>
</dbReference>
<dbReference type="CDD" id="cd18793">
    <property type="entry name" value="SF2_C_SNF"/>
    <property type="match status" value="1"/>
</dbReference>
<feature type="domain" description="Helicase C-terminal" evidence="6">
    <location>
        <begin position="1011"/>
        <end position="1167"/>
    </location>
</feature>
<keyword evidence="1" id="KW-0378">Hydrolase</keyword>
<evidence type="ECO:0000313" key="7">
    <source>
        <dbReference type="EMBL" id="SNB62321.1"/>
    </source>
</evidence>
<evidence type="ECO:0000256" key="1">
    <source>
        <dbReference type="ARBA" id="ARBA00022801"/>
    </source>
</evidence>
<keyword evidence="7" id="KW-0547">Nucleotide-binding</keyword>
<dbReference type="InterPro" id="IPR007527">
    <property type="entry name" value="Znf_SWIM"/>
</dbReference>
<gene>
    <name evidence="7" type="ORF">SAMN07250955_10392</name>
</gene>
<dbReference type="InterPro" id="IPR001650">
    <property type="entry name" value="Helicase_C-like"/>
</dbReference>
<dbReference type="Gene3D" id="3.40.50.300">
    <property type="entry name" value="P-loop containing nucleotide triphosphate hydrolases"/>
    <property type="match status" value="1"/>
</dbReference>
<dbReference type="InterPro" id="IPR000330">
    <property type="entry name" value="SNF2_N"/>
</dbReference>
<dbReference type="PANTHER" id="PTHR10799">
    <property type="entry name" value="SNF2/RAD54 HELICASE FAMILY"/>
    <property type="match status" value="1"/>
</dbReference>
<organism evidence="7 8">
    <name type="scientific">Arboricoccus pini</name>
    <dbReference type="NCBI Taxonomy" id="1963835"/>
    <lineage>
        <taxon>Bacteria</taxon>
        <taxon>Pseudomonadati</taxon>
        <taxon>Pseudomonadota</taxon>
        <taxon>Alphaproteobacteria</taxon>
        <taxon>Geminicoccales</taxon>
        <taxon>Geminicoccaceae</taxon>
        <taxon>Arboricoccus</taxon>
    </lineage>
</organism>
<dbReference type="EMBL" id="FYEH01000003">
    <property type="protein sequence ID" value="SNB62321.1"/>
    <property type="molecule type" value="Genomic_DNA"/>
</dbReference>
<feature type="compositionally biased region" description="Basic and acidic residues" evidence="3">
    <location>
        <begin position="210"/>
        <end position="220"/>
    </location>
</feature>
<evidence type="ECO:0000256" key="3">
    <source>
        <dbReference type="SAM" id="MobiDB-lite"/>
    </source>
</evidence>
<evidence type="ECO:0000259" key="5">
    <source>
        <dbReference type="PROSITE" id="PS51192"/>
    </source>
</evidence>
<keyword evidence="7" id="KW-0067">ATP-binding</keyword>
<dbReference type="InterPro" id="IPR049730">
    <property type="entry name" value="SNF2/RAD54-like_C"/>
</dbReference>
<evidence type="ECO:0000313" key="8">
    <source>
        <dbReference type="Proteomes" id="UP000197065"/>
    </source>
</evidence>
<keyword evidence="2" id="KW-0862">Zinc</keyword>
<dbReference type="PROSITE" id="PS50966">
    <property type="entry name" value="ZF_SWIM"/>
    <property type="match status" value="1"/>
</dbReference>
<accession>A0A212QRU8</accession>
<dbReference type="AlphaFoldDB" id="A0A212QRU8"/>
<dbReference type="InterPro" id="IPR027417">
    <property type="entry name" value="P-loop_NTPase"/>
</dbReference>
<dbReference type="GO" id="GO:0008270">
    <property type="term" value="F:zinc ion binding"/>
    <property type="evidence" value="ECO:0007669"/>
    <property type="project" value="UniProtKB-KW"/>
</dbReference>
<dbReference type="Pfam" id="PF00271">
    <property type="entry name" value="Helicase_C"/>
    <property type="match status" value="1"/>
</dbReference>
<feature type="domain" description="Helicase ATP-binding" evidence="5">
    <location>
        <begin position="672"/>
        <end position="832"/>
    </location>
</feature>
<dbReference type="Gene3D" id="3.40.50.10810">
    <property type="entry name" value="Tandem AAA-ATPase domain"/>
    <property type="match status" value="1"/>
</dbReference>
<evidence type="ECO:0000259" key="4">
    <source>
        <dbReference type="PROSITE" id="PS50966"/>
    </source>
</evidence>
<protein>
    <submittedName>
        <fullName evidence="7">Superfamily II DNA or RNA helicase, SNF2 family</fullName>
    </submittedName>
</protein>
<proteinExistence type="predicted"/>
<dbReference type="CDD" id="cd18012">
    <property type="entry name" value="DEXQc_arch_SWI2_SNF2"/>
    <property type="match status" value="1"/>
</dbReference>
<feature type="region of interest" description="Disordered" evidence="3">
    <location>
        <begin position="208"/>
        <end position="229"/>
    </location>
</feature>
<dbReference type="SMART" id="SM00487">
    <property type="entry name" value="DEXDc"/>
    <property type="match status" value="1"/>
</dbReference>
<dbReference type="InterPro" id="IPR014001">
    <property type="entry name" value="Helicase_ATP-bd"/>
</dbReference>